<dbReference type="CDD" id="cd00593">
    <property type="entry name" value="RIBOc"/>
    <property type="match status" value="1"/>
</dbReference>
<dbReference type="Pfam" id="PF14622">
    <property type="entry name" value="Ribonucleas_3_3"/>
    <property type="match status" value="1"/>
</dbReference>
<dbReference type="Gene3D" id="1.10.1520.10">
    <property type="entry name" value="Ribonuclease III domain"/>
    <property type="match status" value="1"/>
</dbReference>
<dbReference type="GO" id="GO:0006364">
    <property type="term" value="P:rRNA processing"/>
    <property type="evidence" value="ECO:0007669"/>
    <property type="project" value="InterPro"/>
</dbReference>
<dbReference type="NCBIfam" id="TIGR02191">
    <property type="entry name" value="RNaseIII"/>
    <property type="match status" value="1"/>
</dbReference>
<keyword evidence="6" id="KW-0694">RNA-binding</keyword>
<organism evidence="9">
    <name type="scientific">marine metagenome</name>
    <dbReference type="NCBI Taxonomy" id="408172"/>
    <lineage>
        <taxon>unclassified sequences</taxon>
        <taxon>metagenomes</taxon>
        <taxon>ecological metagenomes</taxon>
    </lineage>
</organism>
<feature type="domain" description="RNase III" evidence="8">
    <location>
        <begin position="17"/>
        <end position="142"/>
    </location>
</feature>
<keyword evidence="5" id="KW-0460">Magnesium</keyword>
<dbReference type="SUPFAM" id="SSF69065">
    <property type="entry name" value="RNase III domain-like"/>
    <property type="match status" value="1"/>
</dbReference>
<dbReference type="PROSITE" id="PS00517">
    <property type="entry name" value="RNASE_3_1"/>
    <property type="match status" value="1"/>
</dbReference>
<dbReference type="PANTHER" id="PTHR14950:SF37">
    <property type="entry name" value="ENDORIBONUCLEASE DICER"/>
    <property type="match status" value="1"/>
</dbReference>
<keyword evidence="1" id="KW-0540">Nuclease</keyword>
<dbReference type="PANTHER" id="PTHR14950">
    <property type="entry name" value="DICER-RELATED"/>
    <property type="match status" value="1"/>
</dbReference>
<dbReference type="InterPro" id="IPR036389">
    <property type="entry name" value="RNase_III_sf"/>
</dbReference>
<evidence type="ECO:0000256" key="2">
    <source>
        <dbReference type="ARBA" id="ARBA00022723"/>
    </source>
</evidence>
<dbReference type="Gene3D" id="3.30.160.20">
    <property type="match status" value="1"/>
</dbReference>
<evidence type="ECO:0000256" key="4">
    <source>
        <dbReference type="ARBA" id="ARBA00022801"/>
    </source>
</evidence>
<keyword evidence="3" id="KW-0255">Endonuclease</keyword>
<dbReference type="AlphaFoldDB" id="A0A381ZDN7"/>
<evidence type="ECO:0008006" key="10">
    <source>
        <dbReference type="Google" id="ProtNLM"/>
    </source>
</evidence>
<dbReference type="GO" id="GO:0003723">
    <property type="term" value="F:RNA binding"/>
    <property type="evidence" value="ECO:0007669"/>
    <property type="project" value="UniProtKB-KW"/>
</dbReference>
<protein>
    <recommendedName>
        <fullName evidence="10">RNase III domain-containing protein</fullName>
    </recommendedName>
</protein>
<evidence type="ECO:0000256" key="3">
    <source>
        <dbReference type="ARBA" id="ARBA00022759"/>
    </source>
</evidence>
<dbReference type="InterPro" id="IPR000999">
    <property type="entry name" value="RNase_III_dom"/>
</dbReference>
<dbReference type="SUPFAM" id="SSF54768">
    <property type="entry name" value="dsRNA-binding domain-like"/>
    <property type="match status" value="1"/>
</dbReference>
<name>A0A381ZDN7_9ZZZZ</name>
<gene>
    <name evidence="9" type="ORF">METZ01_LOCUS140269</name>
</gene>
<dbReference type="GO" id="GO:0004525">
    <property type="term" value="F:ribonuclease III activity"/>
    <property type="evidence" value="ECO:0007669"/>
    <property type="project" value="InterPro"/>
</dbReference>
<sequence length="237" mass="27156">MNLLKKIKQLLSPIDNLSPVENTINYLFHNREYLIQAFTHKSIDSKPRNNYERLEFLGDAVLDIVVSRELMREFPEGDEGLLTQRRAALVQKSYIARIGKLLDFLRYINIETSVNLQVEKIAEKQFANLFESVIGAMYLDGGIEPCKKLILHTVWAHRMEAWKTTNYKGRLIEYCHTQDIGNPIFAIKDVSGPDHLKTFEIHVKIDDRAFPTGLGTDKKSAEQIAAKLALEALNAHY</sequence>
<dbReference type="InterPro" id="IPR011907">
    <property type="entry name" value="RNase_III"/>
</dbReference>
<dbReference type="SMART" id="SM00535">
    <property type="entry name" value="RIBOc"/>
    <property type="match status" value="1"/>
</dbReference>
<dbReference type="InterPro" id="IPR014720">
    <property type="entry name" value="dsRBD_dom"/>
</dbReference>
<dbReference type="GO" id="GO:0046872">
    <property type="term" value="F:metal ion binding"/>
    <property type="evidence" value="ECO:0007669"/>
    <property type="project" value="UniProtKB-KW"/>
</dbReference>
<evidence type="ECO:0000256" key="1">
    <source>
        <dbReference type="ARBA" id="ARBA00022722"/>
    </source>
</evidence>
<keyword evidence="2" id="KW-0479">Metal-binding</keyword>
<keyword evidence="4" id="KW-0378">Hydrolase</keyword>
<proteinExistence type="inferred from homology"/>
<evidence type="ECO:0000259" key="7">
    <source>
        <dbReference type="PROSITE" id="PS50137"/>
    </source>
</evidence>
<evidence type="ECO:0000256" key="5">
    <source>
        <dbReference type="ARBA" id="ARBA00022842"/>
    </source>
</evidence>
<dbReference type="PROSITE" id="PS50142">
    <property type="entry name" value="RNASE_3_2"/>
    <property type="match status" value="1"/>
</dbReference>
<dbReference type="CDD" id="cd10845">
    <property type="entry name" value="DSRM_RNAse_III_family"/>
    <property type="match status" value="1"/>
</dbReference>
<dbReference type="SMART" id="SM00358">
    <property type="entry name" value="DSRM"/>
    <property type="match status" value="1"/>
</dbReference>
<dbReference type="Pfam" id="PF00035">
    <property type="entry name" value="dsrm"/>
    <property type="match status" value="1"/>
</dbReference>
<dbReference type="EMBL" id="UINC01020930">
    <property type="protein sequence ID" value="SVA87415.1"/>
    <property type="molecule type" value="Genomic_DNA"/>
</dbReference>
<accession>A0A381ZDN7</accession>
<dbReference type="HAMAP" id="MF_00104">
    <property type="entry name" value="RNase_III"/>
    <property type="match status" value="1"/>
</dbReference>
<evidence type="ECO:0000259" key="8">
    <source>
        <dbReference type="PROSITE" id="PS50142"/>
    </source>
</evidence>
<dbReference type="PROSITE" id="PS50137">
    <property type="entry name" value="DS_RBD"/>
    <property type="match status" value="1"/>
</dbReference>
<feature type="domain" description="DRBM" evidence="7">
    <location>
        <begin position="166"/>
        <end position="235"/>
    </location>
</feature>
<evidence type="ECO:0000313" key="9">
    <source>
        <dbReference type="EMBL" id="SVA87415.1"/>
    </source>
</evidence>
<evidence type="ECO:0000256" key="6">
    <source>
        <dbReference type="ARBA" id="ARBA00022884"/>
    </source>
</evidence>
<reference evidence="9" key="1">
    <citation type="submission" date="2018-05" db="EMBL/GenBank/DDBJ databases">
        <authorList>
            <person name="Lanie J.A."/>
            <person name="Ng W.-L."/>
            <person name="Kazmierczak K.M."/>
            <person name="Andrzejewski T.M."/>
            <person name="Davidsen T.M."/>
            <person name="Wayne K.J."/>
            <person name="Tettelin H."/>
            <person name="Glass J.I."/>
            <person name="Rusch D."/>
            <person name="Podicherti R."/>
            <person name="Tsui H.-C.T."/>
            <person name="Winkler M.E."/>
        </authorList>
    </citation>
    <scope>NUCLEOTIDE SEQUENCE</scope>
</reference>